<comment type="caution">
    <text evidence="2">The sequence shown here is derived from an EMBL/GenBank/DDBJ whole genome shotgun (WGS) entry which is preliminary data.</text>
</comment>
<evidence type="ECO:0000313" key="3">
    <source>
        <dbReference type="Proteomes" id="UP001597045"/>
    </source>
</evidence>
<keyword evidence="3" id="KW-1185">Reference proteome</keyword>
<gene>
    <name evidence="2" type="ORF">ACFQ1S_10940</name>
</gene>
<dbReference type="Pfam" id="PF24593">
    <property type="entry name" value="DUF7617"/>
    <property type="match status" value="1"/>
</dbReference>
<accession>A0ABW3M7Z7</accession>
<organism evidence="2 3">
    <name type="scientific">Kibdelosporangium lantanae</name>
    <dbReference type="NCBI Taxonomy" id="1497396"/>
    <lineage>
        <taxon>Bacteria</taxon>
        <taxon>Bacillati</taxon>
        <taxon>Actinomycetota</taxon>
        <taxon>Actinomycetes</taxon>
        <taxon>Pseudonocardiales</taxon>
        <taxon>Pseudonocardiaceae</taxon>
        <taxon>Kibdelosporangium</taxon>
    </lineage>
</organism>
<dbReference type="EMBL" id="JBHTIS010000499">
    <property type="protein sequence ID" value="MFD1046042.1"/>
    <property type="molecule type" value="Genomic_DNA"/>
</dbReference>
<protein>
    <recommendedName>
        <fullName evidence="1">DUF7617 domain-containing protein</fullName>
    </recommendedName>
</protein>
<reference evidence="3" key="1">
    <citation type="journal article" date="2019" name="Int. J. Syst. Evol. Microbiol.">
        <title>The Global Catalogue of Microorganisms (GCM) 10K type strain sequencing project: providing services to taxonomists for standard genome sequencing and annotation.</title>
        <authorList>
            <consortium name="The Broad Institute Genomics Platform"/>
            <consortium name="The Broad Institute Genome Sequencing Center for Infectious Disease"/>
            <person name="Wu L."/>
            <person name="Ma J."/>
        </authorList>
    </citation>
    <scope>NUCLEOTIDE SEQUENCE [LARGE SCALE GENOMIC DNA]</scope>
    <source>
        <strain evidence="3">JCM 31486</strain>
    </source>
</reference>
<dbReference type="InterPro" id="IPR055388">
    <property type="entry name" value="DUF7617"/>
</dbReference>
<name>A0ABW3M7Z7_9PSEU</name>
<evidence type="ECO:0000313" key="2">
    <source>
        <dbReference type="EMBL" id="MFD1046042.1"/>
    </source>
</evidence>
<sequence length="304" mass="31129">MLFSMDPTTGASPCVHSGASVTLTPGDFYCDGGTGHVQAYQKAQLTGINTANINLAASSVTATGPGDTPIATLPIQPDGSVDLSTISAADHPSITVAAHLILFNSNDFTPTNHPSLVVSYVGDAPQVCFRTTVSTTCTVTGVTNTATGTDSTAPLTSNTVSLPVVPGAGCQPNVTVNKEICDGNDLHHCGPGKSGPWVKKSTPGLLGLLGTAYWRITVTNAGPVDAANVTLHDSQTQGCENAAGTFNLPANTSRQFYCSTFLLLLPFSNTAKASFVPANSPPGTPRTYTTPSTAVACSLLCILN</sequence>
<evidence type="ECO:0000259" key="1">
    <source>
        <dbReference type="Pfam" id="PF24593"/>
    </source>
</evidence>
<dbReference type="Proteomes" id="UP001597045">
    <property type="component" value="Unassembled WGS sequence"/>
</dbReference>
<proteinExistence type="predicted"/>
<feature type="domain" description="DUF7617" evidence="1">
    <location>
        <begin position="170"/>
        <end position="295"/>
    </location>
</feature>